<dbReference type="InterPro" id="IPR007401">
    <property type="entry name" value="DUF454"/>
</dbReference>
<dbReference type="RefSeq" id="WP_092619429.1">
    <property type="nucleotide sequence ID" value="NZ_FNCV01000006.1"/>
</dbReference>
<reference evidence="2" key="1">
    <citation type="submission" date="2016-10" db="EMBL/GenBank/DDBJ databases">
        <authorList>
            <person name="Varghese N."/>
            <person name="Submissions S."/>
        </authorList>
    </citation>
    <scope>NUCLEOTIDE SEQUENCE [LARGE SCALE GENOMIC DNA]</scope>
    <source>
        <strain evidence="2">930I</strain>
    </source>
</reference>
<evidence type="ECO:0000313" key="1">
    <source>
        <dbReference type="EMBL" id="SDH35740.1"/>
    </source>
</evidence>
<dbReference type="GO" id="GO:0005886">
    <property type="term" value="C:plasma membrane"/>
    <property type="evidence" value="ECO:0007669"/>
    <property type="project" value="TreeGrafter"/>
</dbReference>
<dbReference type="PIRSF" id="PIRSF016789">
    <property type="entry name" value="DUF454"/>
    <property type="match status" value="1"/>
</dbReference>
<dbReference type="Pfam" id="PF04304">
    <property type="entry name" value="DUF454"/>
    <property type="match status" value="1"/>
</dbReference>
<evidence type="ECO:0008006" key="3">
    <source>
        <dbReference type="Google" id="ProtNLM"/>
    </source>
</evidence>
<dbReference type="Proteomes" id="UP000217076">
    <property type="component" value="Unassembled WGS sequence"/>
</dbReference>
<name>A0A1G8BSR7_9PROT</name>
<gene>
    <name evidence="1" type="ORF">SAMN05421742_106102</name>
</gene>
<dbReference type="OrthoDB" id="9816293at2"/>
<accession>A0A1G8BSR7</accession>
<evidence type="ECO:0000313" key="2">
    <source>
        <dbReference type="Proteomes" id="UP000217076"/>
    </source>
</evidence>
<dbReference type="PANTHER" id="PTHR35813">
    <property type="entry name" value="INNER MEMBRANE PROTEIN YBAN"/>
    <property type="match status" value="1"/>
</dbReference>
<sequence>MKWARRPLLLVVGWLALGLGLLGVALPVLPTVPFLILAAWAFSSASPRLSAWLYGHPRFGAKLRAWRDHRAISRGGKIAATSAMVVSVPVTLLATGNPWIAGGQALILAGVITYLLRCPSAPPGGWAAFSDATAPAEGSRSKTTE</sequence>
<keyword evidence="2" id="KW-1185">Reference proteome</keyword>
<dbReference type="STRING" id="83401.SAMN05421742_106102"/>
<organism evidence="1 2">
    <name type="scientific">Roseospirillum parvum</name>
    <dbReference type="NCBI Taxonomy" id="83401"/>
    <lineage>
        <taxon>Bacteria</taxon>
        <taxon>Pseudomonadati</taxon>
        <taxon>Pseudomonadota</taxon>
        <taxon>Alphaproteobacteria</taxon>
        <taxon>Rhodospirillales</taxon>
        <taxon>Rhodospirillaceae</taxon>
        <taxon>Roseospirillum</taxon>
    </lineage>
</organism>
<protein>
    <recommendedName>
        <fullName evidence="3">Inner membrane protein</fullName>
    </recommendedName>
</protein>
<dbReference type="EMBL" id="FNCV01000006">
    <property type="protein sequence ID" value="SDH35740.1"/>
    <property type="molecule type" value="Genomic_DNA"/>
</dbReference>
<dbReference type="AlphaFoldDB" id="A0A1G8BSR7"/>
<dbReference type="PANTHER" id="PTHR35813:SF1">
    <property type="entry name" value="INNER MEMBRANE PROTEIN YBAN"/>
    <property type="match status" value="1"/>
</dbReference>
<proteinExistence type="predicted"/>